<feature type="transmembrane region" description="Helical" evidence="14">
    <location>
        <begin position="66"/>
        <end position="87"/>
    </location>
</feature>
<keyword evidence="4" id="KW-1003">Cell membrane</keyword>
<evidence type="ECO:0000259" key="15">
    <source>
        <dbReference type="PROSITE" id="PS50893"/>
    </source>
</evidence>
<dbReference type="PROSITE" id="PS50893">
    <property type="entry name" value="ABC_TRANSPORTER_2"/>
    <property type="match status" value="1"/>
</dbReference>
<keyword evidence="7 14" id="KW-0812">Transmembrane</keyword>
<evidence type="ECO:0000259" key="16">
    <source>
        <dbReference type="PROSITE" id="PS50929"/>
    </source>
</evidence>
<evidence type="ECO:0000256" key="4">
    <source>
        <dbReference type="ARBA" id="ARBA00022475"/>
    </source>
</evidence>
<dbReference type="Pfam" id="PF00664">
    <property type="entry name" value="ABC_membrane"/>
    <property type="match status" value="1"/>
</dbReference>
<reference evidence="18" key="1">
    <citation type="journal article" date="2019" name="Int. J. Syst. Evol. Microbiol.">
        <title>The Global Catalogue of Microorganisms (GCM) 10K type strain sequencing project: providing services to taxonomists for standard genome sequencing and annotation.</title>
        <authorList>
            <consortium name="The Broad Institute Genomics Platform"/>
            <consortium name="The Broad Institute Genome Sequencing Center for Infectious Disease"/>
            <person name="Wu L."/>
            <person name="Ma J."/>
        </authorList>
    </citation>
    <scope>NUCLEOTIDE SEQUENCE [LARGE SCALE GENOMIC DNA]</scope>
    <source>
        <strain evidence="18">CGMCC 1.15643</strain>
    </source>
</reference>
<feature type="transmembrane region" description="Helical" evidence="14">
    <location>
        <begin position="257"/>
        <end position="275"/>
    </location>
</feature>
<dbReference type="PANTHER" id="PTHR43394">
    <property type="entry name" value="ATP-DEPENDENT PERMEASE MDL1, MITOCHONDRIAL"/>
    <property type="match status" value="1"/>
</dbReference>
<keyword evidence="12 14" id="KW-0472">Membrane</keyword>
<dbReference type="Proteomes" id="UP001595976">
    <property type="component" value="Unassembled WGS sequence"/>
</dbReference>
<dbReference type="InterPro" id="IPR027417">
    <property type="entry name" value="P-loop_NTPase"/>
</dbReference>
<dbReference type="InterPro" id="IPR003593">
    <property type="entry name" value="AAA+_ATPase"/>
</dbReference>
<keyword evidence="18" id="KW-1185">Reference proteome</keyword>
<dbReference type="EMBL" id="JBHSLI010000004">
    <property type="protein sequence ID" value="MFC5293690.1"/>
    <property type="molecule type" value="Genomic_DNA"/>
</dbReference>
<dbReference type="InterPro" id="IPR039421">
    <property type="entry name" value="Type_1_exporter"/>
</dbReference>
<evidence type="ECO:0000256" key="9">
    <source>
        <dbReference type="ARBA" id="ARBA00022840"/>
    </source>
</evidence>
<keyword evidence="10" id="KW-1278">Translocase</keyword>
<evidence type="ECO:0000256" key="14">
    <source>
        <dbReference type="SAM" id="Phobius"/>
    </source>
</evidence>
<evidence type="ECO:0000256" key="1">
    <source>
        <dbReference type="ARBA" id="ARBA00004651"/>
    </source>
</evidence>
<evidence type="ECO:0000256" key="7">
    <source>
        <dbReference type="ARBA" id="ARBA00022692"/>
    </source>
</evidence>
<protein>
    <submittedName>
        <fullName evidence="17">Glucan ABC transporter ATP-binding protein/ permease</fullName>
    </submittedName>
</protein>
<feature type="region of interest" description="Disordered" evidence="13">
    <location>
        <begin position="585"/>
        <end position="606"/>
    </location>
</feature>
<comment type="subcellular location">
    <subcellularLocation>
        <location evidence="1">Cell membrane</location>
        <topology evidence="1">Multi-pass membrane protein</topology>
    </subcellularLocation>
</comment>
<keyword evidence="11 14" id="KW-1133">Transmembrane helix</keyword>
<evidence type="ECO:0000256" key="13">
    <source>
        <dbReference type="SAM" id="MobiDB-lite"/>
    </source>
</evidence>
<evidence type="ECO:0000256" key="10">
    <source>
        <dbReference type="ARBA" id="ARBA00022967"/>
    </source>
</evidence>
<evidence type="ECO:0000256" key="5">
    <source>
        <dbReference type="ARBA" id="ARBA00022519"/>
    </source>
</evidence>
<evidence type="ECO:0000313" key="18">
    <source>
        <dbReference type="Proteomes" id="UP001595976"/>
    </source>
</evidence>
<proteinExistence type="inferred from homology"/>
<dbReference type="PANTHER" id="PTHR43394:SF1">
    <property type="entry name" value="ATP-BINDING CASSETTE SUB-FAMILY B MEMBER 10, MITOCHONDRIAL"/>
    <property type="match status" value="1"/>
</dbReference>
<keyword evidence="6" id="KW-0762">Sugar transport</keyword>
<feature type="domain" description="ABC transmembrane type-1" evidence="16">
    <location>
        <begin position="22"/>
        <end position="310"/>
    </location>
</feature>
<dbReference type="InterPro" id="IPR017871">
    <property type="entry name" value="ABC_transporter-like_CS"/>
</dbReference>
<evidence type="ECO:0000256" key="3">
    <source>
        <dbReference type="ARBA" id="ARBA00022448"/>
    </source>
</evidence>
<dbReference type="NCBIfam" id="NF010178">
    <property type="entry name" value="PRK13657.1"/>
    <property type="match status" value="1"/>
</dbReference>
<feature type="transmembrane region" description="Helical" evidence="14">
    <location>
        <begin position="136"/>
        <end position="159"/>
    </location>
</feature>
<comment type="similarity">
    <text evidence="2">Belongs to the ABC transporter superfamily.</text>
</comment>
<dbReference type="InterPro" id="IPR036640">
    <property type="entry name" value="ABC1_TM_sf"/>
</dbReference>
<keyword evidence="8" id="KW-0547">Nucleotide-binding</keyword>
<feature type="transmembrane region" description="Helical" evidence="14">
    <location>
        <begin position="165"/>
        <end position="186"/>
    </location>
</feature>
<keyword evidence="9 17" id="KW-0067">ATP-binding</keyword>
<evidence type="ECO:0000256" key="11">
    <source>
        <dbReference type="ARBA" id="ARBA00022989"/>
    </source>
</evidence>
<accession>A0ABW0F732</accession>
<evidence type="ECO:0000256" key="6">
    <source>
        <dbReference type="ARBA" id="ARBA00022597"/>
    </source>
</evidence>
<keyword evidence="5" id="KW-0997">Cell inner membrane</keyword>
<dbReference type="Gene3D" id="3.40.50.300">
    <property type="entry name" value="P-loop containing nucleotide triphosphate hydrolases"/>
    <property type="match status" value="1"/>
</dbReference>
<dbReference type="SUPFAM" id="SSF52540">
    <property type="entry name" value="P-loop containing nucleoside triphosphate hydrolases"/>
    <property type="match status" value="1"/>
</dbReference>
<feature type="domain" description="ABC transporter" evidence="15">
    <location>
        <begin position="344"/>
        <end position="578"/>
    </location>
</feature>
<dbReference type="NCBIfam" id="TIGR01192">
    <property type="entry name" value="chvA"/>
    <property type="match status" value="1"/>
</dbReference>
<dbReference type="PROSITE" id="PS00211">
    <property type="entry name" value="ABC_TRANSPORTER_1"/>
    <property type="match status" value="1"/>
</dbReference>
<name>A0ABW0F732_9HYPH</name>
<dbReference type="SMART" id="SM00382">
    <property type="entry name" value="AAA"/>
    <property type="match status" value="1"/>
</dbReference>
<dbReference type="CDD" id="cd18562">
    <property type="entry name" value="ABC_6TM_NdvA_beta-glucan_exporter_like"/>
    <property type="match status" value="1"/>
</dbReference>
<evidence type="ECO:0000256" key="12">
    <source>
        <dbReference type="ARBA" id="ARBA00023136"/>
    </source>
</evidence>
<dbReference type="Gene3D" id="1.20.1560.10">
    <property type="entry name" value="ABC transporter type 1, transmembrane domain"/>
    <property type="match status" value="1"/>
</dbReference>
<comment type="caution">
    <text evidence="17">The sequence shown here is derived from an EMBL/GenBank/DDBJ whole genome shotgun (WGS) entry which is preliminary data.</text>
</comment>
<keyword evidence="3" id="KW-0813">Transport</keyword>
<evidence type="ECO:0000256" key="2">
    <source>
        <dbReference type="ARBA" id="ARBA00005417"/>
    </source>
</evidence>
<dbReference type="SUPFAM" id="SSF90123">
    <property type="entry name" value="ABC transporter transmembrane region"/>
    <property type="match status" value="1"/>
</dbReference>
<dbReference type="PROSITE" id="PS50929">
    <property type="entry name" value="ABC_TM1F"/>
    <property type="match status" value="1"/>
</dbReference>
<feature type="transmembrane region" description="Helical" evidence="14">
    <location>
        <begin position="20"/>
        <end position="46"/>
    </location>
</feature>
<gene>
    <name evidence="17" type="ORF">ACFPK2_11900</name>
</gene>
<sequence>MSLLSLYARVLGELGPEKRLGVVLALANILLAAVAFAEPMLFGALIDRLTRIQSSGGTLTWGGINPLIFAWVGFGLANIGLGVFVALHADRLAHRRRLAVMARFFEHALTLPLAYHTQTHSGRVLKVMLDGASAMWGLWLSFFREHCASIFALFVLLPFTLWLNWQLGLLLIVLVVLFGSLTGFVLRRTDQLQRNVESYHSSLAEKASDALGNVPVIQSFTRIEAEVRGLRSTIANVLAAQIPVLSWWAVANVATRASATLTVLAIFIVGTWLLMHGQTTVGEIVTFMGFATMLVGRLEQIVSFVNFIFMQAPKMREFFEVVDTLPTVRDRPNAPDPGRLTGAVAFEDVSFSYDGKRAAVRDVSFAVRPGETIAVVGSTGSGKSTTLGLLHRAFDPQSGRITVDGLDIREISLLSLRRNIGVVFQEPMLFARSIRENLQVGKPDATDAEMMQALDRAQATEVMARQPDGLDTLVGERGRTLSGGERQRLSIARALLKNPPILILDEATSALDAATEVKLQKALEEVMKGRTTFVIAHRLATIRNADRILVFEQGQVEEMGTFDELVAKGGRFAALARAQYLVADKPASEPAAETPRPLAQKLSAER</sequence>
<dbReference type="RefSeq" id="WP_158444217.1">
    <property type="nucleotide sequence ID" value="NZ_JAOAOS010000004.1"/>
</dbReference>
<evidence type="ECO:0000256" key="8">
    <source>
        <dbReference type="ARBA" id="ARBA00022741"/>
    </source>
</evidence>
<dbReference type="GO" id="GO:0005524">
    <property type="term" value="F:ATP binding"/>
    <property type="evidence" value="ECO:0007669"/>
    <property type="project" value="UniProtKB-KW"/>
</dbReference>
<organism evidence="17 18">
    <name type="scientific">Bosea minatitlanensis</name>
    <dbReference type="NCBI Taxonomy" id="128782"/>
    <lineage>
        <taxon>Bacteria</taxon>
        <taxon>Pseudomonadati</taxon>
        <taxon>Pseudomonadota</taxon>
        <taxon>Alphaproteobacteria</taxon>
        <taxon>Hyphomicrobiales</taxon>
        <taxon>Boseaceae</taxon>
        <taxon>Bosea</taxon>
    </lineage>
</organism>
<dbReference type="Pfam" id="PF00005">
    <property type="entry name" value="ABC_tran"/>
    <property type="match status" value="1"/>
</dbReference>
<dbReference type="InterPro" id="IPR005896">
    <property type="entry name" value="NdvA"/>
</dbReference>
<dbReference type="InterPro" id="IPR003439">
    <property type="entry name" value="ABC_transporter-like_ATP-bd"/>
</dbReference>
<evidence type="ECO:0000313" key="17">
    <source>
        <dbReference type="EMBL" id="MFC5293690.1"/>
    </source>
</evidence>
<feature type="transmembrane region" description="Helical" evidence="14">
    <location>
        <begin position="287"/>
        <end position="309"/>
    </location>
</feature>
<dbReference type="InterPro" id="IPR011527">
    <property type="entry name" value="ABC1_TM_dom"/>
</dbReference>